<dbReference type="VEuPathDB" id="AmoebaDB:ACA1_199600"/>
<name>L8H366_ACACF</name>
<dbReference type="Pfam" id="PF00169">
    <property type="entry name" value="PH"/>
    <property type="match status" value="1"/>
</dbReference>
<sequence length="623" mass="71089">MSYDYLAKVGRDLPPLVEVCRGLEVKVQQKLNRQDYDAALRREWDDALKKAETKLRQFVTLKDRLDKQNGDDAAGMLTGAKVPKLNVPELEAELASLKERVGRQLTSLERLGSLESAIDKEQERVRVDELKEKQKEKEKEKEKHEQAEKEKQKEEALAAAAKAEAEAEAEKKAAEQAEQARKQQQQQREEEEERQKKIKADEEERKKEEEQETKEKEGKKAAGGGGHGDNLLNLIDSINDEVLSEILADDKQAGAAKPGRGRPPQQQKERRPRGERHSPRGEASSVAALAESSVVSPRRQPQPQPEPQEHVEPQLPVIDDEMEELRMRLKRLEEGEEMTSDKESELERVEKSLQDDFERGLARRSGGSSSSSSSEKGASPTLGTTQSGAAEEEATEEDSSYILHNDNEHNNDGEHDHTPRRKIPLDPITPRTKREFERQDKDEEEEADEIPEEKAGEREIKYLTLKKKPIPNKNKKKAQEEEEQKITFHEGEPPGYHRGGYLKRLERKAIVKHKWQTRWMRLDSQYLSVYGSAAEASKDKSGKLALQQYRLYDLEEVALARNIHGMEIAFKLRFNDRQVLLSASTKNLMAKWMLVRLIPPPLPLFSFPRSGYTRGGWEVMTVS</sequence>
<dbReference type="Gene3D" id="2.30.29.30">
    <property type="entry name" value="Pleckstrin-homology domain (PH domain)/Phosphotyrosine-binding domain (PTB)"/>
    <property type="match status" value="1"/>
</dbReference>
<dbReference type="InterPro" id="IPR011993">
    <property type="entry name" value="PH-like_dom_sf"/>
</dbReference>
<feature type="compositionally biased region" description="Basic and acidic residues" evidence="1">
    <location>
        <begin position="163"/>
        <end position="181"/>
    </location>
</feature>
<proteinExistence type="predicted"/>
<feature type="region of interest" description="Disordered" evidence="1">
    <location>
        <begin position="472"/>
        <end position="494"/>
    </location>
</feature>
<dbReference type="InterPro" id="IPR001849">
    <property type="entry name" value="PH_domain"/>
</dbReference>
<feature type="compositionally biased region" description="Low complexity" evidence="1">
    <location>
        <begin position="282"/>
        <end position="299"/>
    </location>
</feature>
<reference evidence="3 4" key="1">
    <citation type="journal article" date="2013" name="Genome Biol.">
        <title>Genome of Acanthamoeba castellanii highlights extensive lateral gene transfer and early evolution of tyrosine kinase signaling.</title>
        <authorList>
            <person name="Clarke M."/>
            <person name="Lohan A.J."/>
            <person name="Liu B."/>
            <person name="Lagkouvardos I."/>
            <person name="Roy S."/>
            <person name="Zafar N."/>
            <person name="Bertelli C."/>
            <person name="Schilde C."/>
            <person name="Kianianmomeni A."/>
            <person name="Burglin T.R."/>
            <person name="Frech C."/>
            <person name="Turcotte B."/>
            <person name="Kopec K.O."/>
            <person name="Synnott J.M."/>
            <person name="Choo C."/>
            <person name="Paponov I."/>
            <person name="Finkler A."/>
            <person name="Soon Heng Tan C."/>
            <person name="Hutchins A.P."/>
            <person name="Weinmeier T."/>
            <person name="Rattei T."/>
            <person name="Chu J.S."/>
            <person name="Gimenez G."/>
            <person name="Irimia M."/>
            <person name="Rigden D.J."/>
            <person name="Fitzpatrick D.A."/>
            <person name="Lorenzo-Morales J."/>
            <person name="Bateman A."/>
            <person name="Chiu C.H."/>
            <person name="Tang P."/>
            <person name="Hegemann P."/>
            <person name="Fromm H."/>
            <person name="Raoult D."/>
            <person name="Greub G."/>
            <person name="Miranda-Saavedra D."/>
            <person name="Chen N."/>
            <person name="Nash P."/>
            <person name="Ginger M.L."/>
            <person name="Horn M."/>
            <person name="Schaap P."/>
            <person name="Caler L."/>
            <person name="Loftus B."/>
        </authorList>
    </citation>
    <scope>NUCLEOTIDE SEQUENCE [LARGE SCALE GENOMIC DNA]</scope>
    <source>
        <strain evidence="3 4">Neff</strain>
    </source>
</reference>
<feature type="compositionally biased region" description="Acidic residues" evidence="1">
    <location>
        <begin position="442"/>
        <end position="451"/>
    </location>
</feature>
<feature type="domain" description="PH" evidence="2">
    <location>
        <begin position="495"/>
        <end position="593"/>
    </location>
</feature>
<evidence type="ECO:0000259" key="2">
    <source>
        <dbReference type="PROSITE" id="PS50003"/>
    </source>
</evidence>
<dbReference type="RefSeq" id="XP_004341769.1">
    <property type="nucleotide sequence ID" value="XM_004341721.1"/>
</dbReference>
<feature type="compositionally biased region" description="Low complexity" evidence="1">
    <location>
        <begin position="365"/>
        <end position="374"/>
    </location>
</feature>
<accession>L8H366</accession>
<feature type="region of interest" description="Disordered" evidence="1">
    <location>
        <begin position="129"/>
        <end position="232"/>
    </location>
</feature>
<dbReference type="GeneID" id="14920503"/>
<feature type="compositionally biased region" description="Basic and acidic residues" evidence="1">
    <location>
        <begin position="193"/>
        <end position="220"/>
    </location>
</feature>
<dbReference type="EMBL" id="KB007932">
    <property type="protein sequence ID" value="ELR19677.1"/>
    <property type="molecule type" value="Genomic_DNA"/>
</dbReference>
<feature type="compositionally biased region" description="Basic and acidic residues" evidence="1">
    <location>
        <begin position="432"/>
        <end position="441"/>
    </location>
</feature>
<dbReference type="PROSITE" id="PS50003">
    <property type="entry name" value="PH_DOMAIN"/>
    <property type="match status" value="1"/>
</dbReference>
<dbReference type="Proteomes" id="UP000011083">
    <property type="component" value="Unassembled WGS sequence"/>
</dbReference>
<dbReference type="KEGG" id="acan:ACA1_199600"/>
<feature type="compositionally biased region" description="Basic and acidic residues" evidence="1">
    <location>
        <begin position="405"/>
        <end position="417"/>
    </location>
</feature>
<keyword evidence="4" id="KW-1185">Reference proteome</keyword>
<feature type="compositionally biased region" description="Basic and acidic residues" evidence="1">
    <location>
        <begin position="129"/>
        <end position="156"/>
    </location>
</feature>
<evidence type="ECO:0000313" key="3">
    <source>
        <dbReference type="EMBL" id="ELR19677.1"/>
    </source>
</evidence>
<feature type="region of interest" description="Disordered" evidence="1">
    <location>
        <begin position="246"/>
        <end position="457"/>
    </location>
</feature>
<dbReference type="SMART" id="SM00233">
    <property type="entry name" value="PH"/>
    <property type="match status" value="1"/>
</dbReference>
<evidence type="ECO:0000256" key="1">
    <source>
        <dbReference type="SAM" id="MobiDB-lite"/>
    </source>
</evidence>
<protein>
    <submittedName>
        <fullName evidence="3">PH domain containing protein</fullName>
    </submittedName>
</protein>
<organism evidence="3 4">
    <name type="scientific">Acanthamoeba castellanii (strain ATCC 30010 / Neff)</name>
    <dbReference type="NCBI Taxonomy" id="1257118"/>
    <lineage>
        <taxon>Eukaryota</taxon>
        <taxon>Amoebozoa</taxon>
        <taxon>Discosea</taxon>
        <taxon>Longamoebia</taxon>
        <taxon>Centramoebida</taxon>
        <taxon>Acanthamoebidae</taxon>
        <taxon>Acanthamoeba</taxon>
    </lineage>
</organism>
<dbReference type="CDD" id="cd00821">
    <property type="entry name" value="PH"/>
    <property type="match status" value="1"/>
</dbReference>
<feature type="compositionally biased region" description="Acidic residues" evidence="1">
    <location>
        <begin position="390"/>
        <end position="399"/>
    </location>
</feature>
<gene>
    <name evidence="3" type="ORF">ACA1_199600</name>
</gene>
<evidence type="ECO:0000313" key="4">
    <source>
        <dbReference type="Proteomes" id="UP000011083"/>
    </source>
</evidence>
<feature type="compositionally biased region" description="Basic and acidic residues" evidence="1">
    <location>
        <begin position="324"/>
        <end position="361"/>
    </location>
</feature>
<dbReference type="SUPFAM" id="SSF50729">
    <property type="entry name" value="PH domain-like"/>
    <property type="match status" value="1"/>
</dbReference>
<dbReference type="AlphaFoldDB" id="L8H366"/>